<name>A0A022RCT1_ERYGU</name>
<dbReference type="PANTHER" id="PTHR24015:SF1910">
    <property type="entry name" value="PPR REPEAT PROTEIN"/>
    <property type="match status" value="1"/>
</dbReference>
<evidence type="ECO:0008006" key="5">
    <source>
        <dbReference type="Google" id="ProtNLM"/>
    </source>
</evidence>
<dbReference type="Gene3D" id="1.25.40.10">
    <property type="entry name" value="Tetratricopeptide repeat domain"/>
    <property type="match status" value="3"/>
</dbReference>
<dbReference type="FunFam" id="1.25.40.10:FF:000285">
    <property type="entry name" value="Pentatricopeptide repeat-containing protein, chloroplastic"/>
    <property type="match status" value="1"/>
</dbReference>
<dbReference type="EMBL" id="KI630517">
    <property type="protein sequence ID" value="EYU37498.1"/>
    <property type="molecule type" value="Genomic_DNA"/>
</dbReference>
<dbReference type="NCBIfam" id="TIGR00756">
    <property type="entry name" value="PPR"/>
    <property type="match status" value="3"/>
</dbReference>
<dbReference type="GO" id="GO:0009451">
    <property type="term" value="P:RNA modification"/>
    <property type="evidence" value="ECO:0000318"/>
    <property type="project" value="GO_Central"/>
</dbReference>
<dbReference type="AlphaFoldDB" id="A0A022RCT1"/>
<dbReference type="Pfam" id="PF01535">
    <property type="entry name" value="PPR"/>
    <property type="match status" value="4"/>
</dbReference>
<dbReference type="eggNOG" id="KOG4197">
    <property type="taxonomic scope" value="Eukaryota"/>
</dbReference>
<feature type="non-terminal residue" evidence="3">
    <location>
        <position position="1"/>
    </location>
</feature>
<evidence type="ECO:0000313" key="4">
    <source>
        <dbReference type="Proteomes" id="UP000030748"/>
    </source>
</evidence>
<gene>
    <name evidence="3" type="ORF">MIMGU_mgv1a021373mg</name>
</gene>
<dbReference type="Pfam" id="PF13041">
    <property type="entry name" value="PPR_2"/>
    <property type="match status" value="1"/>
</dbReference>
<evidence type="ECO:0000313" key="3">
    <source>
        <dbReference type="EMBL" id="EYU37498.1"/>
    </source>
</evidence>
<dbReference type="PANTHER" id="PTHR24015">
    <property type="entry name" value="OS07G0578800 PROTEIN-RELATED"/>
    <property type="match status" value="1"/>
</dbReference>
<dbReference type="InterPro" id="IPR011990">
    <property type="entry name" value="TPR-like_helical_dom_sf"/>
</dbReference>
<dbReference type="PROSITE" id="PS51375">
    <property type="entry name" value="PPR"/>
    <property type="match status" value="4"/>
</dbReference>
<feature type="repeat" description="PPR" evidence="2">
    <location>
        <begin position="6"/>
        <end position="40"/>
    </location>
</feature>
<protein>
    <recommendedName>
        <fullName evidence="5">Pentacotripeptide-repeat region of PRORP domain-containing protein</fullName>
    </recommendedName>
</protein>
<keyword evidence="1" id="KW-0677">Repeat</keyword>
<feature type="repeat" description="PPR" evidence="2">
    <location>
        <begin position="285"/>
        <end position="319"/>
    </location>
</feature>
<feature type="repeat" description="PPR" evidence="2">
    <location>
        <begin position="183"/>
        <end position="217"/>
    </location>
</feature>
<evidence type="ECO:0000256" key="2">
    <source>
        <dbReference type="PROSITE-ProRule" id="PRU00708"/>
    </source>
</evidence>
<feature type="repeat" description="PPR" evidence="2">
    <location>
        <begin position="72"/>
        <end position="102"/>
    </location>
</feature>
<evidence type="ECO:0000256" key="1">
    <source>
        <dbReference type="ARBA" id="ARBA00022737"/>
    </source>
</evidence>
<sequence length="345" mass="38884">LKLPIPPDIYTSLIKECTELGDPLKSIELHEHMRRSGFRFTLPLLNRLLLMYVSSGCLDRARQLFDQMFLRDFNSWAVLIAGFVENGEHDEAINLFVEMLNRQDMGNVGLDRMGFSVSGILVCVLKACLFTSDFELGTQVHGWLWKMGFSESASLSCFLINFYGRLDCFEGAQTVFDHVRNPNTAVWTSRIVSFCSNGNFEEAVSVFKEMGREGVRENSYTFSTVLKACRKMGDIRCGQQVHANSIKSGLESDSYVQCALVDFYGKCGFLNDATRVFEMDISKRNDASCNAMLANYVRHGLCIEANEILRQMKMSGSRPCESVFNEVSFVCGSGVTENDVDDKYL</sequence>
<organism evidence="3 4">
    <name type="scientific">Erythranthe guttata</name>
    <name type="common">Yellow monkey flower</name>
    <name type="synonym">Mimulus guttatus</name>
    <dbReference type="NCBI Taxonomy" id="4155"/>
    <lineage>
        <taxon>Eukaryota</taxon>
        <taxon>Viridiplantae</taxon>
        <taxon>Streptophyta</taxon>
        <taxon>Embryophyta</taxon>
        <taxon>Tracheophyta</taxon>
        <taxon>Spermatophyta</taxon>
        <taxon>Magnoliopsida</taxon>
        <taxon>eudicotyledons</taxon>
        <taxon>Gunneridae</taxon>
        <taxon>Pentapetalae</taxon>
        <taxon>asterids</taxon>
        <taxon>lamiids</taxon>
        <taxon>Lamiales</taxon>
        <taxon>Phrymaceae</taxon>
        <taxon>Erythranthe</taxon>
    </lineage>
</organism>
<proteinExistence type="predicted"/>
<dbReference type="GO" id="GO:0003723">
    <property type="term" value="F:RNA binding"/>
    <property type="evidence" value="ECO:0000318"/>
    <property type="project" value="GO_Central"/>
</dbReference>
<dbReference type="Proteomes" id="UP000030748">
    <property type="component" value="Unassembled WGS sequence"/>
</dbReference>
<reference evidence="3 4" key="1">
    <citation type="journal article" date="2013" name="Proc. Natl. Acad. Sci. U.S.A.">
        <title>Fine-scale variation in meiotic recombination in Mimulus inferred from population shotgun sequencing.</title>
        <authorList>
            <person name="Hellsten U."/>
            <person name="Wright K.M."/>
            <person name="Jenkins J."/>
            <person name="Shu S."/>
            <person name="Yuan Y."/>
            <person name="Wessler S.R."/>
            <person name="Schmutz J."/>
            <person name="Willis J.H."/>
            <person name="Rokhsar D.S."/>
        </authorList>
    </citation>
    <scope>NUCLEOTIDE SEQUENCE [LARGE SCALE GENOMIC DNA]</scope>
    <source>
        <strain evidence="4">cv. DUN x IM62</strain>
    </source>
</reference>
<dbReference type="InterPro" id="IPR046960">
    <property type="entry name" value="PPR_At4g14850-like_plant"/>
</dbReference>
<dbReference type="InterPro" id="IPR002885">
    <property type="entry name" value="PPR_rpt"/>
</dbReference>
<accession>A0A022RCT1</accession>
<keyword evidence="4" id="KW-1185">Reference proteome</keyword>